<dbReference type="GO" id="GO:0005886">
    <property type="term" value="C:plasma membrane"/>
    <property type="evidence" value="ECO:0007669"/>
    <property type="project" value="UniProtKB-SubCell"/>
</dbReference>
<sequence>MAKKAETATAALLLSLSTVADAATNDGANQAIFPALCSVLRLAGGKITVNPPAESPPTPPTQLFNLNMSLAPKEWRARFLTSGDGGKPTPKEMPKTDLFVDWRAKWKTWAAAAAVTADPEQEKKLRAEMGLDGATTAQLNAIRPEIAAIADAAFDLLSTQGAQRRPLKSDAQIATDIRTAIYGQDKVPAANGDIAGIFTGTPTTPEEACEAGNPAPATKTFLGAVTCICIGANNCNHKLCNQKASALKWENGALPSIATIQAVRNFCPTSDETTLTASEIKTAITAASSLVFGSGSDTYIGQHDGTCDGSNTAACIKYAGAASSGKPNLAKIPWHKALADIAAEIDRRTDSNRLKQQVKTEISRAEKMAAKIASHATKRQTTAEETSSVAKGQGSVNQKTKETECNAAEDNKTECGKKPGCTYGEAKDKGKKCTLSDEAKQAAEKKAKETEGKGGKAASDRCIKHTKKRGL</sequence>
<keyword evidence="7" id="KW-0325">Glycoprotein</keyword>
<accession>A0A1J0RAL2</accession>
<evidence type="ECO:0000256" key="9">
    <source>
        <dbReference type="SAM" id="MobiDB-lite"/>
    </source>
</evidence>
<evidence type="ECO:0000256" key="7">
    <source>
        <dbReference type="ARBA" id="ARBA00023180"/>
    </source>
</evidence>
<feature type="domain" description="Trypanosome variant surface glycoprotein C-terminal" evidence="11">
    <location>
        <begin position="405"/>
        <end position="468"/>
    </location>
</feature>
<feature type="compositionally biased region" description="Polar residues" evidence="9">
    <location>
        <begin position="379"/>
        <end position="398"/>
    </location>
</feature>
<feature type="signal peptide" evidence="10">
    <location>
        <begin position="1"/>
        <end position="22"/>
    </location>
</feature>
<evidence type="ECO:0000256" key="8">
    <source>
        <dbReference type="ARBA" id="ARBA00023288"/>
    </source>
</evidence>
<proteinExistence type="predicted"/>
<keyword evidence="8" id="KW-0449">Lipoprotein</keyword>
<dbReference type="InterPro" id="IPR027446">
    <property type="entry name" value="VSG_C_dom_sf"/>
</dbReference>
<comment type="function">
    <text evidence="1">VSG forms a coat on the surface of the parasite. The trypanosome evades the immune response of the host by expressing a series of antigenically distinct VSGs from an estimated 1000 VSG genes.</text>
</comment>
<evidence type="ECO:0000259" key="12">
    <source>
        <dbReference type="Pfam" id="PF13206"/>
    </source>
</evidence>
<protein>
    <submittedName>
        <fullName evidence="13">Variant surface glycoprotein 1125.4711</fullName>
    </submittedName>
</protein>
<dbReference type="VEuPathDB" id="TriTrypDB:Tbg972.8.40"/>
<evidence type="ECO:0000256" key="2">
    <source>
        <dbReference type="ARBA" id="ARBA00004609"/>
    </source>
</evidence>
<keyword evidence="5 10" id="KW-0732">Signal</keyword>
<keyword evidence="6" id="KW-0472">Membrane</keyword>
<dbReference type="InterPro" id="IPR019609">
    <property type="entry name" value="Variant_surf_glycoprt_trypan_C"/>
</dbReference>
<dbReference type="Pfam" id="PF10659">
    <property type="entry name" value="Trypan_glycop_C"/>
    <property type="match status" value="1"/>
</dbReference>
<feature type="domain" description="Trypanosome variant surface glycoprotein B-type N-terminal" evidence="12">
    <location>
        <begin position="13"/>
        <end position="362"/>
    </location>
</feature>
<dbReference type="SUPFAM" id="SSF118251">
    <property type="entry name" value="Variant surface glycoprotein MITAT 1.2, VSG 221, C-terminal domain"/>
    <property type="match status" value="1"/>
</dbReference>
<comment type="subcellular location">
    <subcellularLocation>
        <location evidence="2">Cell membrane</location>
        <topology evidence="2">Lipid-anchor</topology>
        <topology evidence="2">GPI-anchor</topology>
    </subcellularLocation>
</comment>
<evidence type="ECO:0000259" key="11">
    <source>
        <dbReference type="Pfam" id="PF10659"/>
    </source>
</evidence>
<name>A0A1J0RAL2_9TRYP</name>
<evidence type="ECO:0000256" key="5">
    <source>
        <dbReference type="ARBA" id="ARBA00022729"/>
    </source>
</evidence>
<evidence type="ECO:0000313" key="13">
    <source>
        <dbReference type="EMBL" id="APD74927.1"/>
    </source>
</evidence>
<dbReference type="EMBL" id="KX700971">
    <property type="protein sequence ID" value="APD74927.1"/>
    <property type="molecule type" value="Genomic_DNA"/>
</dbReference>
<evidence type="ECO:0000256" key="1">
    <source>
        <dbReference type="ARBA" id="ARBA00002523"/>
    </source>
</evidence>
<keyword evidence="3" id="KW-1003">Cell membrane</keyword>
<evidence type="ECO:0000256" key="3">
    <source>
        <dbReference type="ARBA" id="ARBA00022475"/>
    </source>
</evidence>
<keyword evidence="4" id="KW-0336">GPI-anchor</keyword>
<evidence type="ECO:0000256" key="4">
    <source>
        <dbReference type="ARBA" id="ARBA00022622"/>
    </source>
</evidence>
<evidence type="ECO:0000256" key="10">
    <source>
        <dbReference type="SAM" id="SignalP"/>
    </source>
</evidence>
<dbReference type="Pfam" id="PF13206">
    <property type="entry name" value="VSG_B"/>
    <property type="match status" value="1"/>
</dbReference>
<evidence type="ECO:0000256" key="6">
    <source>
        <dbReference type="ARBA" id="ARBA00023136"/>
    </source>
</evidence>
<feature type="compositionally biased region" description="Basic and acidic residues" evidence="9">
    <location>
        <begin position="434"/>
        <end position="463"/>
    </location>
</feature>
<dbReference type="VEuPathDB" id="TriTrypDB:Tb09.v4.0031"/>
<feature type="compositionally biased region" description="Basic and acidic residues" evidence="9">
    <location>
        <begin position="399"/>
        <end position="417"/>
    </location>
</feature>
<feature type="region of interest" description="Disordered" evidence="9">
    <location>
        <begin position="373"/>
        <end position="471"/>
    </location>
</feature>
<feature type="chain" id="PRO_5012452941" evidence="10">
    <location>
        <begin position="23"/>
        <end position="471"/>
    </location>
</feature>
<reference evidence="13" key="1">
    <citation type="submission" date="2016-08" db="EMBL/GenBank/DDBJ databases">
        <title>VSG repertoire of Trypanosoma brucei EATRO 1125.</title>
        <authorList>
            <person name="Cross G.A."/>
        </authorList>
    </citation>
    <scope>NUCLEOTIDE SEQUENCE</scope>
    <source>
        <strain evidence="13">EATRO 1125</strain>
    </source>
</reference>
<dbReference type="InterPro" id="IPR025932">
    <property type="entry name" value="Trypano_VSG_B_N_dom"/>
</dbReference>
<organism evidence="13">
    <name type="scientific">Trypanosoma brucei</name>
    <dbReference type="NCBI Taxonomy" id="5691"/>
    <lineage>
        <taxon>Eukaryota</taxon>
        <taxon>Discoba</taxon>
        <taxon>Euglenozoa</taxon>
        <taxon>Kinetoplastea</taxon>
        <taxon>Metakinetoplastina</taxon>
        <taxon>Trypanosomatida</taxon>
        <taxon>Trypanosomatidae</taxon>
        <taxon>Trypanosoma</taxon>
    </lineage>
</organism>
<dbReference type="AlphaFoldDB" id="A0A1J0RAL2"/>
<dbReference type="GO" id="GO:0098552">
    <property type="term" value="C:side of membrane"/>
    <property type="evidence" value="ECO:0007669"/>
    <property type="project" value="UniProtKB-KW"/>
</dbReference>